<feature type="compositionally biased region" description="Basic and acidic residues" evidence="1">
    <location>
        <begin position="47"/>
        <end position="57"/>
    </location>
</feature>
<proteinExistence type="predicted"/>
<evidence type="ECO:0000256" key="1">
    <source>
        <dbReference type="SAM" id="MobiDB-lite"/>
    </source>
</evidence>
<dbReference type="EMBL" id="CAJOBA010032836">
    <property type="protein sequence ID" value="CAF3964870.1"/>
    <property type="molecule type" value="Genomic_DNA"/>
</dbReference>
<evidence type="ECO:0000313" key="2">
    <source>
        <dbReference type="EMBL" id="CAF1154705.1"/>
    </source>
</evidence>
<protein>
    <submittedName>
        <fullName evidence="2">Uncharacterized protein</fullName>
    </submittedName>
</protein>
<evidence type="ECO:0000313" key="3">
    <source>
        <dbReference type="EMBL" id="CAF3964870.1"/>
    </source>
</evidence>
<reference evidence="2" key="1">
    <citation type="submission" date="2021-02" db="EMBL/GenBank/DDBJ databases">
        <authorList>
            <person name="Nowell W R."/>
        </authorList>
    </citation>
    <scope>NUCLEOTIDE SEQUENCE</scope>
</reference>
<sequence length="84" mass="9906">MQHLVLQQTVTTTTRGTVETTWRRKQRRSREAVKEARKRTVYNTSDRSNRSDYDHKHGNSKGNGNEYSYDPDVDDQEENISDFL</sequence>
<dbReference type="AlphaFoldDB" id="A0A8S2E7R0"/>
<organism evidence="2 4">
    <name type="scientific">Didymodactylos carnosus</name>
    <dbReference type="NCBI Taxonomy" id="1234261"/>
    <lineage>
        <taxon>Eukaryota</taxon>
        <taxon>Metazoa</taxon>
        <taxon>Spiralia</taxon>
        <taxon>Gnathifera</taxon>
        <taxon>Rotifera</taxon>
        <taxon>Eurotatoria</taxon>
        <taxon>Bdelloidea</taxon>
        <taxon>Philodinida</taxon>
        <taxon>Philodinidae</taxon>
        <taxon>Didymodactylos</taxon>
    </lineage>
</organism>
<comment type="caution">
    <text evidence="2">The sequence shown here is derived from an EMBL/GenBank/DDBJ whole genome shotgun (WGS) entry which is preliminary data.</text>
</comment>
<feature type="compositionally biased region" description="Acidic residues" evidence="1">
    <location>
        <begin position="69"/>
        <end position="84"/>
    </location>
</feature>
<evidence type="ECO:0000313" key="4">
    <source>
        <dbReference type="Proteomes" id="UP000677228"/>
    </source>
</evidence>
<feature type="compositionally biased region" description="Low complexity" evidence="1">
    <location>
        <begin position="9"/>
        <end position="20"/>
    </location>
</feature>
<dbReference type="EMBL" id="CAJNOK010012049">
    <property type="protein sequence ID" value="CAF1154705.1"/>
    <property type="molecule type" value="Genomic_DNA"/>
</dbReference>
<dbReference type="Proteomes" id="UP000682733">
    <property type="component" value="Unassembled WGS sequence"/>
</dbReference>
<feature type="region of interest" description="Disordered" evidence="1">
    <location>
        <begin position="1"/>
        <end position="84"/>
    </location>
</feature>
<name>A0A8S2E7R0_9BILA</name>
<dbReference type="Proteomes" id="UP000677228">
    <property type="component" value="Unassembled WGS sequence"/>
</dbReference>
<accession>A0A8S2E7R0</accession>
<gene>
    <name evidence="2" type="ORF">OVA965_LOCUS21785</name>
    <name evidence="3" type="ORF">TMI583_LOCUS22495</name>
</gene>